<name>A0A7R8ZQY8_9CRUS</name>
<evidence type="ECO:0000313" key="1">
    <source>
        <dbReference type="EMBL" id="CAD7233120.1"/>
    </source>
</evidence>
<protein>
    <submittedName>
        <fullName evidence="1">Uncharacterized protein</fullName>
    </submittedName>
</protein>
<sequence>MFGGVPALIVASTSLDTSYCNKSTSLNKAMSTFPTSTTNDEILAPPYDEELPKNFDGEVVECKNVMALMRQDYKPSTEQTRTSLMEIPEELSKSRNSSPIPPSTGFLSVTDTDNAAVDGSTLDGQSASLAEPAGQMLQIVPTLPGRRHGHLRLKPSSRQPYFRHDEISFAECVIPRRETGTDRPTLPKYPVAHPYVECIDQSFDYISQVPTQMQPLDFRISRESPEPQIMIQSKIMTQSQIMTPINVERDSSYRYLFPVL</sequence>
<reference evidence="1" key="1">
    <citation type="submission" date="2020-11" db="EMBL/GenBank/DDBJ databases">
        <authorList>
            <person name="Tran Van P."/>
        </authorList>
    </citation>
    <scope>NUCLEOTIDE SEQUENCE</scope>
</reference>
<gene>
    <name evidence="1" type="ORF">CTOB1V02_LOCUS10943</name>
</gene>
<dbReference type="EMBL" id="OB665679">
    <property type="protein sequence ID" value="CAD7233120.1"/>
    <property type="molecule type" value="Genomic_DNA"/>
</dbReference>
<accession>A0A7R8ZQY8</accession>
<proteinExistence type="predicted"/>
<organism evidence="1">
    <name type="scientific">Cyprideis torosa</name>
    <dbReference type="NCBI Taxonomy" id="163714"/>
    <lineage>
        <taxon>Eukaryota</taxon>
        <taxon>Metazoa</taxon>
        <taxon>Ecdysozoa</taxon>
        <taxon>Arthropoda</taxon>
        <taxon>Crustacea</taxon>
        <taxon>Oligostraca</taxon>
        <taxon>Ostracoda</taxon>
        <taxon>Podocopa</taxon>
        <taxon>Podocopida</taxon>
        <taxon>Cytherocopina</taxon>
        <taxon>Cytheroidea</taxon>
        <taxon>Cytherideidae</taxon>
        <taxon>Cyprideis</taxon>
    </lineage>
</organism>
<dbReference type="AlphaFoldDB" id="A0A7R8ZQY8"/>